<keyword evidence="3" id="KW-0012">Acyltransferase</keyword>
<sequence>MSSPNESVRIETATRSDVAVLLTLIRELAAYEHMSDQVIATETDLTRALFSSRPEAEAVIAWRDNAAVGFALYFQSFSTFVGRPGLYLEDLFVRPVYRRRGIGRQLLAHLAQLAVARGCGRFEWSVLTWNKLAIGIYEKVGASPMNDWTVYRLSGNTLSALASETQPT</sequence>
<dbReference type="EMBL" id="UINC01054094">
    <property type="protein sequence ID" value="SVB71398.1"/>
    <property type="molecule type" value="Genomic_DNA"/>
</dbReference>
<dbReference type="AlphaFoldDB" id="A0A382G844"/>
<gene>
    <name evidence="5" type="ORF">METZ01_LOCUS224252</name>
</gene>
<evidence type="ECO:0000256" key="1">
    <source>
        <dbReference type="ARBA" id="ARBA00008694"/>
    </source>
</evidence>
<accession>A0A382G844</accession>
<proteinExistence type="inferred from homology"/>
<evidence type="ECO:0000313" key="5">
    <source>
        <dbReference type="EMBL" id="SVB71398.1"/>
    </source>
</evidence>
<comment type="similarity">
    <text evidence="1">Belongs to the acetyltransferase family.</text>
</comment>
<dbReference type="Gene3D" id="3.40.630.30">
    <property type="match status" value="1"/>
</dbReference>
<feature type="domain" description="N-acetyltransferase" evidence="4">
    <location>
        <begin position="8"/>
        <end position="167"/>
    </location>
</feature>
<dbReference type="SUPFAM" id="SSF55729">
    <property type="entry name" value="Acyl-CoA N-acyltransferases (Nat)"/>
    <property type="match status" value="1"/>
</dbReference>
<dbReference type="InterPro" id="IPR000182">
    <property type="entry name" value="GNAT_dom"/>
</dbReference>
<dbReference type="InterPro" id="IPR016181">
    <property type="entry name" value="Acyl_CoA_acyltransferase"/>
</dbReference>
<evidence type="ECO:0000256" key="2">
    <source>
        <dbReference type="ARBA" id="ARBA00022679"/>
    </source>
</evidence>
<dbReference type="PANTHER" id="PTHR10545">
    <property type="entry name" value="DIAMINE N-ACETYLTRANSFERASE"/>
    <property type="match status" value="1"/>
</dbReference>
<dbReference type="CDD" id="cd04301">
    <property type="entry name" value="NAT_SF"/>
    <property type="match status" value="1"/>
</dbReference>
<organism evidence="5">
    <name type="scientific">marine metagenome</name>
    <dbReference type="NCBI Taxonomy" id="408172"/>
    <lineage>
        <taxon>unclassified sequences</taxon>
        <taxon>metagenomes</taxon>
        <taxon>ecological metagenomes</taxon>
    </lineage>
</organism>
<dbReference type="PANTHER" id="PTHR10545:SF29">
    <property type="entry name" value="GH14572P-RELATED"/>
    <property type="match status" value="1"/>
</dbReference>
<name>A0A382G844_9ZZZZ</name>
<dbReference type="GO" id="GO:0008080">
    <property type="term" value="F:N-acetyltransferase activity"/>
    <property type="evidence" value="ECO:0007669"/>
    <property type="project" value="UniProtKB-ARBA"/>
</dbReference>
<evidence type="ECO:0000259" key="4">
    <source>
        <dbReference type="PROSITE" id="PS51186"/>
    </source>
</evidence>
<dbReference type="InterPro" id="IPR051016">
    <property type="entry name" value="Diverse_Substrate_AcTransf"/>
</dbReference>
<dbReference type="Pfam" id="PF00583">
    <property type="entry name" value="Acetyltransf_1"/>
    <property type="match status" value="1"/>
</dbReference>
<keyword evidence="2" id="KW-0808">Transferase</keyword>
<dbReference type="PROSITE" id="PS51186">
    <property type="entry name" value="GNAT"/>
    <property type="match status" value="1"/>
</dbReference>
<dbReference type="FunFam" id="3.40.630.30:FF:000064">
    <property type="entry name" value="GNAT family acetyltransferase"/>
    <property type="match status" value="1"/>
</dbReference>
<reference evidence="5" key="1">
    <citation type="submission" date="2018-05" db="EMBL/GenBank/DDBJ databases">
        <authorList>
            <person name="Lanie J.A."/>
            <person name="Ng W.-L."/>
            <person name="Kazmierczak K.M."/>
            <person name="Andrzejewski T.M."/>
            <person name="Davidsen T.M."/>
            <person name="Wayne K.J."/>
            <person name="Tettelin H."/>
            <person name="Glass J.I."/>
            <person name="Rusch D."/>
            <person name="Podicherti R."/>
            <person name="Tsui H.-C.T."/>
            <person name="Winkler M.E."/>
        </authorList>
    </citation>
    <scope>NUCLEOTIDE SEQUENCE</scope>
</reference>
<evidence type="ECO:0000256" key="3">
    <source>
        <dbReference type="ARBA" id="ARBA00023315"/>
    </source>
</evidence>
<protein>
    <recommendedName>
        <fullName evidence="4">N-acetyltransferase domain-containing protein</fullName>
    </recommendedName>
</protein>